<dbReference type="Pfam" id="PF21413">
    <property type="entry name" value="SHQ1-like_CS"/>
    <property type="match status" value="1"/>
</dbReference>
<dbReference type="AlphaFoldDB" id="A0A0M0K177"/>
<dbReference type="Proteomes" id="UP000037460">
    <property type="component" value="Unassembled WGS sequence"/>
</dbReference>
<feature type="compositionally biased region" description="Acidic residues" evidence="2">
    <location>
        <begin position="483"/>
        <end position="497"/>
    </location>
</feature>
<dbReference type="InterPro" id="IPR039742">
    <property type="entry name" value="Shq1"/>
</dbReference>
<feature type="region of interest" description="Disordered" evidence="2">
    <location>
        <begin position="483"/>
        <end position="517"/>
    </location>
</feature>
<reference evidence="5" key="1">
    <citation type="journal article" date="2015" name="PLoS Genet.">
        <title>Genome Sequence and Transcriptome Analyses of Chrysochromulina tobin: Metabolic Tools for Enhanced Algal Fitness in the Prominent Order Prymnesiales (Haptophyceae).</title>
        <authorList>
            <person name="Hovde B.T."/>
            <person name="Deodato C.R."/>
            <person name="Hunsperger H.M."/>
            <person name="Ryken S.A."/>
            <person name="Yost W."/>
            <person name="Jha R.K."/>
            <person name="Patterson J."/>
            <person name="Monnat R.J. Jr."/>
            <person name="Barlow S.B."/>
            <person name="Starkenburg S.R."/>
            <person name="Cattolico R.A."/>
        </authorList>
    </citation>
    <scope>NUCLEOTIDE SEQUENCE</scope>
    <source>
        <strain evidence="5">CCMP291</strain>
    </source>
</reference>
<evidence type="ECO:0000313" key="4">
    <source>
        <dbReference type="EMBL" id="KOO32631.1"/>
    </source>
</evidence>
<proteinExistence type="inferred from homology"/>
<dbReference type="InterPro" id="IPR007009">
    <property type="entry name" value="Shq1_C"/>
</dbReference>
<dbReference type="OrthoDB" id="73639at2759"/>
<evidence type="ECO:0000256" key="1">
    <source>
        <dbReference type="ARBA" id="ARBA00005607"/>
    </source>
</evidence>
<dbReference type="Pfam" id="PF04925">
    <property type="entry name" value="SHQ1"/>
    <property type="match status" value="1"/>
</dbReference>
<dbReference type="InterPro" id="IPR008978">
    <property type="entry name" value="HSP20-like_chaperone"/>
</dbReference>
<dbReference type="Gene3D" id="2.60.40.790">
    <property type="match status" value="1"/>
</dbReference>
<name>A0A0M0K177_9EUKA</name>
<feature type="domain" description="CS" evidence="3">
    <location>
        <begin position="1"/>
        <end position="89"/>
    </location>
</feature>
<feature type="region of interest" description="Disordered" evidence="2">
    <location>
        <begin position="264"/>
        <end position="286"/>
    </location>
</feature>
<dbReference type="EMBL" id="JWZX01001721">
    <property type="protein sequence ID" value="KOO32631.1"/>
    <property type="molecule type" value="Genomic_DNA"/>
</dbReference>
<protein>
    <submittedName>
        <fullName evidence="4">Protein shq1-like protein</fullName>
    </submittedName>
</protein>
<dbReference type="PROSITE" id="PS51203">
    <property type="entry name" value="CS"/>
    <property type="match status" value="1"/>
</dbReference>
<evidence type="ECO:0000259" key="3">
    <source>
        <dbReference type="PROSITE" id="PS51203"/>
    </source>
</evidence>
<comment type="similarity">
    <text evidence="1">Belongs to the SHQ1 family.</text>
</comment>
<evidence type="ECO:0000256" key="2">
    <source>
        <dbReference type="SAM" id="MobiDB-lite"/>
    </source>
</evidence>
<evidence type="ECO:0000313" key="5">
    <source>
        <dbReference type="Proteomes" id="UP000037460"/>
    </source>
</evidence>
<dbReference type="GO" id="GO:0000493">
    <property type="term" value="P:box H/ACA snoRNP assembly"/>
    <property type="evidence" value="ECO:0007669"/>
    <property type="project" value="InterPro"/>
</dbReference>
<dbReference type="PANTHER" id="PTHR12967:SF0">
    <property type="entry name" value="PROTEIN SHQ1 HOMOLOG"/>
    <property type="match status" value="1"/>
</dbReference>
<comment type="caution">
    <text evidence="4">The sequence shown here is derived from an EMBL/GenBank/DDBJ whole genome shotgun (WGS) entry which is preliminary data.</text>
</comment>
<keyword evidence="5" id="KW-1185">Reference proteome</keyword>
<dbReference type="InterPro" id="IPR007052">
    <property type="entry name" value="CS_dom"/>
</dbReference>
<dbReference type="GO" id="GO:0005737">
    <property type="term" value="C:cytoplasm"/>
    <property type="evidence" value="ECO:0007669"/>
    <property type="project" value="TreeGrafter"/>
</dbReference>
<gene>
    <name evidence="4" type="ORF">Ctob_010533</name>
</gene>
<dbReference type="PANTHER" id="PTHR12967">
    <property type="entry name" value="PROTEIN SHQ1 HOMOLOG"/>
    <property type="match status" value="1"/>
</dbReference>
<dbReference type="GO" id="GO:0005654">
    <property type="term" value="C:nucleoplasm"/>
    <property type="evidence" value="ECO:0007669"/>
    <property type="project" value="TreeGrafter"/>
</dbReference>
<organism evidence="4 5">
    <name type="scientific">Chrysochromulina tobinii</name>
    <dbReference type="NCBI Taxonomy" id="1460289"/>
    <lineage>
        <taxon>Eukaryota</taxon>
        <taxon>Haptista</taxon>
        <taxon>Haptophyta</taxon>
        <taxon>Prymnesiophyceae</taxon>
        <taxon>Prymnesiales</taxon>
        <taxon>Chrysochromulinaceae</taxon>
        <taxon>Chrysochromulina</taxon>
    </lineage>
</organism>
<accession>A0A0M0K177</accession>
<dbReference type="InterPro" id="IPR048696">
    <property type="entry name" value="SHQ1-like_CS"/>
</dbReference>
<sequence>MLTPSFELSQDADFVLVRIRLPHLKADEGEFYVLDREFKFHLRPYFLRLTFRHCLVEDGRERAEHDLDSGVLTVWLPKATPGEHFEGLHLLTELLRKPSAAPARPLIEVVSSSDHADATTDGMERMCVEDKGSADEEDGDDLEDDLGHLAEAEQQLPPLVSDSTGAAYGFNGAYSRIFVGLEEDEIVQVPNPETSSAQTRRAGRRAAEEACFDADHYIADFMEADRATAALEFVPWWHKLEAVAWSDEAHGAAPAAARREAVPVAGTASTSASAPAGTASEGGGGCEGEGEGDAYMLFGLGTEYNAQLLQLPRKEFLLDSAERRRALCGLIDLLFAYAYDIRTTEGEPTVESGWTVRRVSATLGWLDSFDSVAEAAVASVERSLCYPLVRHFEVARTTLADVGVLLRLGRLAVLRALLDLRTLVQRGVEHGYLLNRIWLDDYCVWLQQLPACWLAKLADKLESVGMRRELVRWPLQAYEELAAEEDDGETDGEDEDEGGRAGLHAEEDVSMGDGVLV</sequence>
<feature type="compositionally biased region" description="Low complexity" evidence="2">
    <location>
        <begin position="264"/>
        <end position="279"/>
    </location>
</feature>
<dbReference type="GO" id="GO:0051082">
    <property type="term" value="F:unfolded protein binding"/>
    <property type="evidence" value="ECO:0007669"/>
    <property type="project" value="TreeGrafter"/>
</dbReference>